<evidence type="ECO:0000313" key="3">
    <source>
        <dbReference type="Proteomes" id="UP001491088"/>
    </source>
</evidence>
<sequence length="742" mass="85393">MKQLNKILLFTVLLGTIYACSTKKDTVISRNYHALTSHFNILFNGEEAFKKGIEGINQGYKDDWFQQLPIEPIVFDDRKIVAPTFKNNSLGAGFGSKKEKTTTTQPAGPFEKAEEKAVKAIQKHGMNINGLERNRKIDDAYLLLGKARYYSQRFVPAVEAFNYVIANYPNANLIAETKIWRAKANIRMDNEEFAIETMKLLLVVTDTLEADLPNDIKEQANTALAMAYVKSDSLQKAKKHLILATRTQENKAQAARNMFVLGQMYANENKKDSAAAVFNKLANFKKAPYKYKIHANIELAKNVVNDSISSSVLSRLEKLIKDRDNRPYLDQLYYQVASLHEKNDSIALAVDYYNRSLRAKNGGDKQKSFTYENLGNLYFKNSEYQFASSYYDSVLNVSTDSLALRIRRVKRKYKNLASLINFENVVATNDSIIRIASLPKNEQESYFKNYIENLKKQDEEAAQLRLNQIAFGANSSSLQTNSKGEWYFYNSQVVSFGKTEFQKIWGKRKLEDNWRWSANASINTRNTDSVNVSKINTRYDLASYLETIPTDKQKIDTLKIDRNQALYELGLIYKEQFKNENLAIRRLERVLSLNPKAELVLPINWHLYQIYNKNGNLEKSNTHKNVILSEYPNTVFAQIIKNPENKIENKEVVNEVEKTYKKLYYLYKKGEFKNVLVNVNDVLPTINNSKLKPKFELLKAYAIGKYLDKETYQRALEFVAINYGSTEEGKKAKEILKQLTKE</sequence>
<dbReference type="SUPFAM" id="SSF48452">
    <property type="entry name" value="TPR-like"/>
    <property type="match status" value="3"/>
</dbReference>
<dbReference type="Gene3D" id="1.25.40.10">
    <property type="entry name" value="Tetratricopeptide repeat domain"/>
    <property type="match status" value="4"/>
</dbReference>
<dbReference type="RefSeq" id="WP_340931748.1">
    <property type="nucleotide sequence ID" value="NZ_CP150496.1"/>
</dbReference>
<gene>
    <name evidence="2" type="ORF">WG950_08865</name>
</gene>
<dbReference type="Pfam" id="PF13174">
    <property type="entry name" value="TPR_6"/>
    <property type="match status" value="2"/>
</dbReference>
<dbReference type="SMART" id="SM00028">
    <property type="entry name" value="TPR"/>
    <property type="match status" value="5"/>
</dbReference>
<dbReference type="Proteomes" id="UP001491088">
    <property type="component" value="Chromosome"/>
</dbReference>
<evidence type="ECO:0000256" key="1">
    <source>
        <dbReference type="PROSITE-ProRule" id="PRU00339"/>
    </source>
</evidence>
<organism evidence="2 3">
    <name type="scientific">Polaribacter marinaquae</name>
    <dbReference type="NCBI Taxonomy" id="1642819"/>
    <lineage>
        <taxon>Bacteria</taxon>
        <taxon>Pseudomonadati</taxon>
        <taxon>Bacteroidota</taxon>
        <taxon>Flavobacteriia</taxon>
        <taxon>Flavobacteriales</taxon>
        <taxon>Flavobacteriaceae</taxon>
    </lineage>
</organism>
<name>A0ABZ2TNG2_9FLAO</name>
<accession>A0ABZ2TNG2</accession>
<keyword evidence="3" id="KW-1185">Reference proteome</keyword>
<dbReference type="InterPro" id="IPR019734">
    <property type="entry name" value="TPR_rpt"/>
</dbReference>
<keyword evidence="1" id="KW-0802">TPR repeat</keyword>
<dbReference type="PROSITE" id="PS51257">
    <property type="entry name" value="PROKAR_LIPOPROTEIN"/>
    <property type="match status" value="1"/>
</dbReference>
<evidence type="ECO:0000313" key="2">
    <source>
        <dbReference type="EMBL" id="WYW54638.1"/>
    </source>
</evidence>
<proteinExistence type="predicted"/>
<feature type="repeat" description="TPR" evidence="1">
    <location>
        <begin position="368"/>
        <end position="401"/>
    </location>
</feature>
<protein>
    <submittedName>
        <fullName evidence="2">Tetratricopeptide repeat protein</fullName>
    </submittedName>
</protein>
<dbReference type="EMBL" id="CP150496">
    <property type="protein sequence ID" value="WYW54638.1"/>
    <property type="molecule type" value="Genomic_DNA"/>
</dbReference>
<dbReference type="InterPro" id="IPR011990">
    <property type="entry name" value="TPR-like_helical_dom_sf"/>
</dbReference>
<reference evidence="2 3" key="1">
    <citation type="submission" date="2024-03" db="EMBL/GenBank/DDBJ databases">
        <authorList>
            <person name="Cao K."/>
        </authorList>
    </citation>
    <scope>NUCLEOTIDE SEQUENCE [LARGE SCALE GENOMIC DNA]</scope>
    <source>
        <strain evidence="2 3">MCCC 1K00696</strain>
    </source>
</reference>
<dbReference type="PROSITE" id="PS50005">
    <property type="entry name" value="TPR"/>
    <property type="match status" value="1"/>
</dbReference>